<accession>A0A6J5CI05</accession>
<dbReference type="RefSeq" id="WP_035478423.1">
    <property type="nucleotide sequence ID" value="NZ_CADFGL010000052.1"/>
</dbReference>
<organism evidence="2 3">
    <name type="scientific">Paraburkholderia phenoliruptrix</name>
    <dbReference type="NCBI Taxonomy" id="252970"/>
    <lineage>
        <taxon>Bacteria</taxon>
        <taxon>Pseudomonadati</taxon>
        <taxon>Pseudomonadota</taxon>
        <taxon>Betaproteobacteria</taxon>
        <taxon>Burkholderiales</taxon>
        <taxon>Burkholderiaceae</taxon>
        <taxon>Paraburkholderia</taxon>
    </lineage>
</organism>
<evidence type="ECO:0000313" key="3">
    <source>
        <dbReference type="Proteomes" id="UP000494249"/>
    </source>
</evidence>
<dbReference type="Proteomes" id="UP000494249">
    <property type="component" value="Unassembled WGS sequence"/>
</dbReference>
<proteinExistence type="predicted"/>
<name>A0A6J5CI05_9BURK</name>
<dbReference type="AlphaFoldDB" id="A0A6J5CI05"/>
<protein>
    <submittedName>
        <fullName evidence="2">Uncharacterized protein</fullName>
    </submittedName>
</protein>
<gene>
    <name evidence="2" type="ORF">LMG22037_06175</name>
</gene>
<sequence>MIEITKTPQGQSGTTDVQTPDTKPGLYYVSAVRSGGRQWWPMLGPFPDDHAAAIRKIDAVRKLACELDPRGCWYSYGTVRIEHQENPPQGALNSRLL</sequence>
<evidence type="ECO:0000313" key="2">
    <source>
        <dbReference type="EMBL" id="CAB3737736.1"/>
    </source>
</evidence>
<feature type="region of interest" description="Disordered" evidence="1">
    <location>
        <begin position="1"/>
        <end position="21"/>
    </location>
</feature>
<dbReference type="EMBL" id="CADIKB010000056">
    <property type="protein sequence ID" value="CAB3737736.1"/>
    <property type="molecule type" value="Genomic_DNA"/>
</dbReference>
<reference evidence="2 3" key="1">
    <citation type="submission" date="2020-04" db="EMBL/GenBank/DDBJ databases">
        <authorList>
            <person name="De Canck E."/>
        </authorList>
    </citation>
    <scope>NUCLEOTIDE SEQUENCE [LARGE SCALE GENOMIC DNA]</scope>
    <source>
        <strain evidence="2 3">LMG 22037</strain>
    </source>
</reference>
<evidence type="ECO:0000256" key="1">
    <source>
        <dbReference type="SAM" id="MobiDB-lite"/>
    </source>
</evidence>